<evidence type="ECO:0008006" key="3">
    <source>
        <dbReference type="Google" id="ProtNLM"/>
    </source>
</evidence>
<keyword evidence="2" id="KW-1185">Reference proteome</keyword>
<reference evidence="1 2" key="1">
    <citation type="submission" date="2015-04" db="EMBL/GenBank/DDBJ databases">
        <title>Complete genome sequence of Schizopora paradoxa KUC8140, a cosmopolitan wood degrader in East Asia.</title>
        <authorList>
            <consortium name="DOE Joint Genome Institute"/>
            <person name="Min B."/>
            <person name="Park H."/>
            <person name="Jang Y."/>
            <person name="Kim J.-J."/>
            <person name="Kim K.H."/>
            <person name="Pangilinan J."/>
            <person name="Lipzen A."/>
            <person name="Riley R."/>
            <person name="Grigoriev I.V."/>
            <person name="Spatafora J.W."/>
            <person name="Choi I.-G."/>
        </authorList>
    </citation>
    <scope>NUCLEOTIDE SEQUENCE [LARGE SCALE GENOMIC DNA]</scope>
    <source>
        <strain evidence="1 2">KUC8140</strain>
    </source>
</reference>
<dbReference type="OrthoDB" id="3063971at2759"/>
<organism evidence="1 2">
    <name type="scientific">Schizopora paradoxa</name>
    <dbReference type="NCBI Taxonomy" id="27342"/>
    <lineage>
        <taxon>Eukaryota</taxon>
        <taxon>Fungi</taxon>
        <taxon>Dikarya</taxon>
        <taxon>Basidiomycota</taxon>
        <taxon>Agaricomycotina</taxon>
        <taxon>Agaricomycetes</taxon>
        <taxon>Hymenochaetales</taxon>
        <taxon>Schizoporaceae</taxon>
        <taxon>Schizopora</taxon>
    </lineage>
</organism>
<protein>
    <recommendedName>
        <fullName evidence="3">F-box domain-containing protein</fullName>
    </recommendedName>
</protein>
<dbReference type="InParanoid" id="A0A0H2S0U3"/>
<evidence type="ECO:0000313" key="1">
    <source>
        <dbReference type="EMBL" id="KLO17467.1"/>
    </source>
</evidence>
<accession>A0A0H2S0U3</accession>
<proteinExistence type="predicted"/>
<sequence length="520" mass="60239">MKYLDLIPSLRRTRRSLHRSKTCIKWRFNGSKSPSVAQTLPEDILYAIFLYTLPSICMLSESTWYDFFNKKCRIHPLNFSWLCQSWRTVVLSRPTLWSEIHIQGGCSPVSLSDRSHHKVEQLRRSIEVWLSRSRPSPLTVTVNLIGDFDRLFPKEILPLFLSEHDRWSSIHMDINSYYSPYTTRPTISFPYSPTITSLRLNFNGENHSETIFDLSHSVHGANSHLEFLSLHASSSLSLPTCRDALHLPCLRYLTYSFSEEEDSERFQQLLCILHASSNLEELTLEIKGRSDFAMAPNYERKSIPLPRLATFTLLVSDRLSNNYFLQVLECPALRYLSIIFPSDLRESDAPIPLEPEHIHALLSRNCSNPPLEKLKIIGKNFRDGDPLTPALLSSLRNLLIFLENLKFLFLDEFAINKTVVEMLRVSNGGSFRPELCPSLSKIWLAYPCQRETCDITEEDVEELVVSRWKAGSLWVVAFDFEAWMAMHGRQRIEECVREGLRLTTMNLEMERHFTTTRTQK</sequence>
<dbReference type="STRING" id="27342.A0A0H2S0U3"/>
<gene>
    <name evidence="1" type="ORF">SCHPADRAFT_162852</name>
</gene>
<dbReference type="EMBL" id="KQ085904">
    <property type="protein sequence ID" value="KLO17467.1"/>
    <property type="molecule type" value="Genomic_DNA"/>
</dbReference>
<name>A0A0H2S0U3_9AGAM</name>
<evidence type="ECO:0000313" key="2">
    <source>
        <dbReference type="Proteomes" id="UP000053477"/>
    </source>
</evidence>
<dbReference type="SUPFAM" id="SSF52047">
    <property type="entry name" value="RNI-like"/>
    <property type="match status" value="1"/>
</dbReference>
<dbReference type="AlphaFoldDB" id="A0A0H2S0U3"/>
<dbReference type="Proteomes" id="UP000053477">
    <property type="component" value="Unassembled WGS sequence"/>
</dbReference>